<dbReference type="InterPro" id="IPR036189">
    <property type="entry name" value="DCP2_BoxA_sf"/>
</dbReference>
<dbReference type="PROSITE" id="PS00893">
    <property type="entry name" value="NUDIX_BOX"/>
    <property type="match status" value="1"/>
</dbReference>
<keyword evidence="8" id="KW-0464">Manganese</keyword>
<dbReference type="PANTHER" id="PTHR23114">
    <property type="entry name" value="M7GPPPN-MRNA HYDROLASE"/>
    <property type="match status" value="1"/>
</dbReference>
<dbReference type="InterPro" id="IPR044099">
    <property type="entry name" value="Dcp2_NUDIX"/>
</dbReference>
<dbReference type="GO" id="GO:0016787">
    <property type="term" value="F:hydrolase activity"/>
    <property type="evidence" value="ECO:0007669"/>
    <property type="project" value="UniProtKB-KW"/>
</dbReference>
<evidence type="ECO:0000256" key="5">
    <source>
        <dbReference type="ARBA" id="ARBA00022723"/>
    </source>
</evidence>
<feature type="compositionally biased region" description="Polar residues" evidence="9">
    <location>
        <begin position="658"/>
        <end position="667"/>
    </location>
</feature>
<dbReference type="EMBL" id="JADAQX010000184">
    <property type="protein sequence ID" value="KAF8821403.1"/>
    <property type="molecule type" value="Genomic_DNA"/>
</dbReference>
<dbReference type="CDD" id="cd03672">
    <property type="entry name" value="NUDIX_Dcp2p_Nudt20"/>
    <property type="match status" value="1"/>
</dbReference>
<dbReference type="Gene3D" id="1.10.10.1050">
    <property type="entry name" value="Dcp2, box A domain"/>
    <property type="match status" value="1"/>
</dbReference>
<evidence type="ECO:0000256" key="7">
    <source>
        <dbReference type="ARBA" id="ARBA00022884"/>
    </source>
</evidence>
<comment type="similarity">
    <text evidence="3">Belongs to the Nudix hydrolase family. DCP2 subfamily.</text>
</comment>
<dbReference type="InterPro" id="IPR000086">
    <property type="entry name" value="NUDIX_hydrolase_dom"/>
</dbReference>
<feature type="region of interest" description="Disordered" evidence="9">
    <location>
        <begin position="639"/>
        <end position="667"/>
    </location>
</feature>
<evidence type="ECO:0000256" key="8">
    <source>
        <dbReference type="ARBA" id="ARBA00023211"/>
    </source>
</evidence>
<dbReference type="SMART" id="SM01125">
    <property type="entry name" value="DCP2"/>
    <property type="match status" value="1"/>
</dbReference>
<keyword evidence="5" id="KW-0479">Metal-binding</keyword>
<evidence type="ECO:0000256" key="4">
    <source>
        <dbReference type="ARBA" id="ARBA00022490"/>
    </source>
</evidence>
<reference evidence="11 12" key="1">
    <citation type="journal article" date="2020" name="bioRxiv">
        <title>Metabolic contributions of an alphaproteobacterial endosymbiont in the apicomplexan Cardiosporidium cionae.</title>
        <authorList>
            <person name="Hunter E.S."/>
            <person name="Paight C.J."/>
            <person name="Lane C.E."/>
        </authorList>
    </citation>
    <scope>NUCLEOTIDE SEQUENCE [LARGE SCALE GENOMIC DNA]</scope>
    <source>
        <strain evidence="11">ESH_2018</strain>
    </source>
</reference>
<keyword evidence="4" id="KW-0963">Cytoplasm</keyword>
<protein>
    <submittedName>
        <fullName evidence="11">Hydrolase, NUDIX family protein</fullName>
    </submittedName>
</protein>
<dbReference type="Pfam" id="PF00293">
    <property type="entry name" value="NUDIX"/>
    <property type="match status" value="1"/>
</dbReference>
<evidence type="ECO:0000259" key="10">
    <source>
        <dbReference type="PROSITE" id="PS51462"/>
    </source>
</evidence>
<dbReference type="Proteomes" id="UP000823046">
    <property type="component" value="Unassembled WGS sequence"/>
</dbReference>
<organism evidence="11 12">
    <name type="scientific">Cardiosporidium cionae</name>
    <dbReference type="NCBI Taxonomy" id="476202"/>
    <lineage>
        <taxon>Eukaryota</taxon>
        <taxon>Sar</taxon>
        <taxon>Alveolata</taxon>
        <taxon>Apicomplexa</taxon>
        <taxon>Aconoidasida</taxon>
        <taxon>Nephromycida</taxon>
        <taxon>Cardiosporidium</taxon>
    </lineage>
</organism>
<evidence type="ECO:0000256" key="1">
    <source>
        <dbReference type="ARBA" id="ARBA00001936"/>
    </source>
</evidence>
<dbReference type="Gene3D" id="3.90.79.10">
    <property type="entry name" value="Nucleoside Triphosphate Pyrophosphohydrolase"/>
    <property type="match status" value="1"/>
</dbReference>
<accession>A0ABQ7JBS3</accession>
<keyword evidence="6 11" id="KW-0378">Hydrolase</keyword>
<comment type="subcellular location">
    <subcellularLocation>
        <location evidence="2">Cytoplasm</location>
    </subcellularLocation>
</comment>
<feature type="domain" description="Nudix hydrolase" evidence="10">
    <location>
        <begin position="121"/>
        <end position="290"/>
    </location>
</feature>
<sequence length="780" mass="86356">MVEAMDHHTPPKDRSAEIVQGFKQLASDPQLMESALLDCYGRFITLLPDALLKDHVHLYFQIQEAFWWYEDVWREGNAYKLPKLSLKDFGLLITSDCPVLKKFVPPSQNEVFLRNWSRYCRTIPLRGAILLNGDLKKCLMVQVGLFSHPLVSLCRTVGSLVRYLCLKYYPVREVYFFFVYIFQGWRGGSWMFPRGKVDEMEEDSVCACREIWEEIGVDISPYIDEQVFIETVMEEQPIKLFVIPGIKESTLFVPKKRKEIGNIRWIEVKTLPGWTICGDAEADKTLSVTAVTSVDTLNSVSPSPIPASPSPPATLKFWQVNPFVNCLREWVQLLNKNSSKHRWCLAVEDAPSDIVAFRYQIPPNIPSLYLQHLQNADAHVLSKVDCKSQPPLLLHPIPIGGSAIDGSSLSNGMRENGKNIAMGSHGGEPRSALLPQNYVQNTNGFRLPSRRGGRVCAMRLKDVGQRSFDDHDVEHLLALRRRALGSYMNGEPALLSSLGGMMGPKQKRGSNLQGENSAAITGKVLLRGRGKKTAHASFDDLGVSYQRLHPLRGMGRGSAGKDSLNETTFGKESASGWSVEEMFKLNAEKFGVMSTYDIAHYTVPLPSSLPTKERNLPPQTLAPPTVLSSVTSTMRRGHTLGENASRGLPAASAVLPNTEDSLPSSSDAPQEIGHFLLSLLKKDKDIHRSVVAPPLPSVDSVSAPKEIPSSTKCGNPLRDSIAAEEAPVASGRSMILPGKLSPLSQPASFISYLDFQSFAHKMQHTIASLPEADTRVEDTV</sequence>
<keyword evidence="12" id="KW-1185">Reference proteome</keyword>
<gene>
    <name evidence="11" type="ORF">IE077_002076</name>
</gene>
<dbReference type="Pfam" id="PF05026">
    <property type="entry name" value="DCP2"/>
    <property type="match status" value="1"/>
</dbReference>
<evidence type="ECO:0000256" key="3">
    <source>
        <dbReference type="ARBA" id="ARBA00005279"/>
    </source>
</evidence>
<feature type="non-terminal residue" evidence="11">
    <location>
        <position position="780"/>
    </location>
</feature>
<dbReference type="InterPro" id="IPR020084">
    <property type="entry name" value="NUDIX_hydrolase_CS"/>
</dbReference>
<evidence type="ECO:0000313" key="12">
    <source>
        <dbReference type="Proteomes" id="UP000823046"/>
    </source>
</evidence>
<name>A0ABQ7JBS3_9APIC</name>
<dbReference type="SUPFAM" id="SSF140586">
    <property type="entry name" value="Dcp2 domain-like"/>
    <property type="match status" value="1"/>
</dbReference>
<evidence type="ECO:0000313" key="11">
    <source>
        <dbReference type="EMBL" id="KAF8821403.1"/>
    </source>
</evidence>
<dbReference type="PANTHER" id="PTHR23114:SF17">
    <property type="entry name" value="M7GPPPN-MRNA HYDROLASE"/>
    <property type="match status" value="1"/>
</dbReference>
<comment type="caution">
    <text evidence="11">The sequence shown here is derived from an EMBL/GenBank/DDBJ whole genome shotgun (WGS) entry which is preliminary data.</text>
</comment>
<dbReference type="InterPro" id="IPR015797">
    <property type="entry name" value="NUDIX_hydrolase-like_dom_sf"/>
</dbReference>
<evidence type="ECO:0000256" key="9">
    <source>
        <dbReference type="SAM" id="MobiDB-lite"/>
    </source>
</evidence>
<evidence type="ECO:0000256" key="2">
    <source>
        <dbReference type="ARBA" id="ARBA00004496"/>
    </source>
</evidence>
<evidence type="ECO:0000256" key="6">
    <source>
        <dbReference type="ARBA" id="ARBA00022801"/>
    </source>
</evidence>
<dbReference type="PROSITE" id="PS51462">
    <property type="entry name" value="NUDIX"/>
    <property type="match status" value="1"/>
</dbReference>
<dbReference type="SUPFAM" id="SSF55811">
    <property type="entry name" value="Nudix"/>
    <property type="match status" value="1"/>
</dbReference>
<comment type="cofactor">
    <cofactor evidence="1">
        <name>Mn(2+)</name>
        <dbReference type="ChEBI" id="CHEBI:29035"/>
    </cofactor>
</comment>
<dbReference type="InterPro" id="IPR007722">
    <property type="entry name" value="DCP2_BoxA"/>
</dbReference>
<keyword evidence="7" id="KW-0694">RNA-binding</keyword>
<proteinExistence type="inferred from homology"/>